<sequence length="105" mass="11724">MDELTLVDKAELAKRHTKINALLKERKALQDEVREYWDKANAVQKKVDELDKRITEEAIKAEPTVSVKGVPSMDKAKRDAIDKIAKAAQKDSVLAAKLAEVLGIK</sequence>
<name>A0A6M3LR37_9ZZZZ</name>
<accession>A0A6M3LR37</accession>
<dbReference type="AlphaFoldDB" id="A0A6M3LR37"/>
<reference evidence="1" key="1">
    <citation type="submission" date="2020-03" db="EMBL/GenBank/DDBJ databases">
        <title>The deep terrestrial virosphere.</title>
        <authorList>
            <person name="Holmfeldt K."/>
            <person name="Nilsson E."/>
            <person name="Simone D."/>
            <person name="Lopez-Fernandez M."/>
            <person name="Wu X."/>
            <person name="de Brujin I."/>
            <person name="Lundin D."/>
            <person name="Andersson A."/>
            <person name="Bertilsson S."/>
            <person name="Dopson M."/>
        </authorList>
    </citation>
    <scope>NUCLEOTIDE SEQUENCE</scope>
    <source>
        <strain evidence="1">MM415B07762</strain>
    </source>
</reference>
<protein>
    <submittedName>
        <fullName evidence="1">Uncharacterized protein</fullName>
    </submittedName>
</protein>
<dbReference type="EMBL" id="MT143420">
    <property type="protein sequence ID" value="QJA96649.1"/>
    <property type="molecule type" value="Genomic_DNA"/>
</dbReference>
<proteinExistence type="predicted"/>
<organism evidence="1">
    <name type="scientific">viral metagenome</name>
    <dbReference type="NCBI Taxonomy" id="1070528"/>
    <lineage>
        <taxon>unclassified sequences</taxon>
        <taxon>metagenomes</taxon>
        <taxon>organismal metagenomes</taxon>
    </lineage>
</organism>
<evidence type="ECO:0000313" key="1">
    <source>
        <dbReference type="EMBL" id="QJA96649.1"/>
    </source>
</evidence>
<gene>
    <name evidence="1" type="ORF">MM415B07762_0010</name>
</gene>